<protein>
    <submittedName>
        <fullName evidence="6">Carbohydrate kinase, FGGY family protein</fullName>
    </submittedName>
</protein>
<comment type="similarity">
    <text evidence="1">Belongs to the FGGY kinase family.</text>
</comment>
<evidence type="ECO:0000259" key="4">
    <source>
        <dbReference type="Pfam" id="PF00370"/>
    </source>
</evidence>
<feature type="domain" description="Carbohydrate kinase FGGY C-terminal" evidence="5">
    <location>
        <begin position="321"/>
        <end position="523"/>
    </location>
</feature>
<dbReference type="Pfam" id="PF00370">
    <property type="entry name" value="FGGY_N"/>
    <property type="match status" value="1"/>
</dbReference>
<organism evidence="6 7">
    <name type="scientific">Treponema lecithinolyticum ATCC 700332</name>
    <dbReference type="NCBI Taxonomy" id="1321815"/>
    <lineage>
        <taxon>Bacteria</taxon>
        <taxon>Pseudomonadati</taxon>
        <taxon>Spirochaetota</taxon>
        <taxon>Spirochaetia</taxon>
        <taxon>Spirochaetales</taxon>
        <taxon>Treponemataceae</taxon>
        <taxon>Treponema</taxon>
    </lineage>
</organism>
<dbReference type="Proteomes" id="UP000016649">
    <property type="component" value="Unassembled WGS sequence"/>
</dbReference>
<keyword evidence="7" id="KW-1185">Reference proteome</keyword>
<evidence type="ECO:0000259" key="5">
    <source>
        <dbReference type="Pfam" id="PF21546"/>
    </source>
</evidence>
<name>A0ABN0P0P0_TRELE</name>
<dbReference type="EMBL" id="AWVH01000006">
    <property type="protein sequence ID" value="ERJ94043.1"/>
    <property type="molecule type" value="Genomic_DNA"/>
</dbReference>
<dbReference type="InterPro" id="IPR043129">
    <property type="entry name" value="ATPase_NBD"/>
</dbReference>
<dbReference type="SUPFAM" id="SSF53067">
    <property type="entry name" value="Actin-like ATPase domain"/>
    <property type="match status" value="2"/>
</dbReference>
<feature type="domain" description="Carbohydrate kinase FGGY N-terminal" evidence="4">
    <location>
        <begin position="67"/>
        <end position="311"/>
    </location>
</feature>
<dbReference type="PANTHER" id="PTHR43095">
    <property type="entry name" value="SUGAR KINASE"/>
    <property type="match status" value="1"/>
</dbReference>
<dbReference type="InterPro" id="IPR018484">
    <property type="entry name" value="FGGY_N"/>
</dbReference>
<evidence type="ECO:0000313" key="6">
    <source>
        <dbReference type="EMBL" id="ERJ94043.1"/>
    </source>
</evidence>
<dbReference type="Gene3D" id="3.30.420.40">
    <property type="match status" value="2"/>
</dbReference>
<evidence type="ECO:0000256" key="3">
    <source>
        <dbReference type="ARBA" id="ARBA00022777"/>
    </source>
</evidence>
<evidence type="ECO:0000313" key="7">
    <source>
        <dbReference type="Proteomes" id="UP000016649"/>
    </source>
</evidence>
<proteinExistence type="inferred from homology"/>
<evidence type="ECO:0000256" key="2">
    <source>
        <dbReference type="ARBA" id="ARBA00022679"/>
    </source>
</evidence>
<comment type="caution">
    <text evidence="6">The sequence shown here is derived from an EMBL/GenBank/DDBJ whole genome shotgun (WGS) entry which is preliminary data.</text>
</comment>
<gene>
    <name evidence="6" type="ORF">HMPREF9193_00398</name>
</gene>
<sequence>MYFRVHLFIANFGETKISLLYDLTAVLGGDIYCAFSTDVCESAKKLFRKPKLPAKVFLGEVMSYAVAVIDIGMTNKKVAVYDENLHQLDAVYKTFEPLKVREPDTGAQVEAHDLAGMEDWFFEQLRTFAQKYPIKALSVTTHGATFVCIDKDGKVCVPSILYTHEPGEQFQNEFYKKCGSKADLQRSTYTPPFGSLINPAKGIMYLQKHFAAEFAKTRTILNFPQYWGYVFTGIAGTEPTYCGCHSYLWDHKKSDWSPVTDTLGIRHLLPTKYKNTCEALGTLTEEAAKCSGLDRSTLVTMGIHDSNASLLPYLAKDDTGDFVLNSTGTWCVCMHPQDELAFNEDDIGKIVFFNQSAFRRPIKTAIFVGGMEFDTYISLYKKVHNTEQFPSFDFGKTQEVLNEKDTFLMPEIVAGSGQFTGSKPGIRERGTFYSLEGMQKGVKLPHIIRDEQRFFALLDLSLVIQTETALRRSGLKKGTKVFTEGGFRKNKLYNALLASALPENEIFLTGIAEATACGAAIAAVMALSGKPIRELGKNADIAYTAVEKAPVTGYEAYKKAWMNETKV</sequence>
<keyword evidence="2" id="KW-0808">Transferase</keyword>
<dbReference type="InterPro" id="IPR050406">
    <property type="entry name" value="FGGY_Carb_Kinase"/>
</dbReference>
<evidence type="ECO:0000256" key="1">
    <source>
        <dbReference type="ARBA" id="ARBA00009156"/>
    </source>
</evidence>
<accession>A0ABN0P0P0</accession>
<reference evidence="6 7" key="1">
    <citation type="submission" date="2013-08" db="EMBL/GenBank/DDBJ databases">
        <authorList>
            <person name="Weinstock G."/>
            <person name="Sodergren E."/>
            <person name="Wylie T."/>
            <person name="Fulton L."/>
            <person name="Fulton R."/>
            <person name="Fronick C."/>
            <person name="O'Laughlin M."/>
            <person name="Godfrey J."/>
            <person name="Miner T."/>
            <person name="Herter B."/>
            <person name="Appelbaum E."/>
            <person name="Cordes M."/>
            <person name="Lek S."/>
            <person name="Wollam A."/>
            <person name="Pepin K.H."/>
            <person name="Palsikar V.B."/>
            <person name="Mitreva M."/>
            <person name="Wilson R.K."/>
        </authorList>
    </citation>
    <scope>NUCLEOTIDE SEQUENCE [LARGE SCALE GENOMIC DNA]</scope>
    <source>
        <strain evidence="6 7">ATCC 700332</strain>
    </source>
</reference>
<dbReference type="Pfam" id="PF21546">
    <property type="entry name" value="FGGY_C_2"/>
    <property type="match status" value="1"/>
</dbReference>
<keyword evidence="3 6" id="KW-0418">Kinase</keyword>
<dbReference type="GO" id="GO:0016301">
    <property type="term" value="F:kinase activity"/>
    <property type="evidence" value="ECO:0007669"/>
    <property type="project" value="UniProtKB-KW"/>
</dbReference>
<dbReference type="InterPro" id="IPR049382">
    <property type="entry name" value="FGGY_C_2"/>
</dbReference>